<keyword evidence="2" id="KW-1185">Reference proteome</keyword>
<accession>A0AAW1UXL5</accession>
<dbReference type="EMBL" id="JARQZJ010000093">
    <property type="protein sequence ID" value="KAK9884566.1"/>
    <property type="molecule type" value="Genomic_DNA"/>
</dbReference>
<organism evidence="1 2">
    <name type="scientific">Henosepilachna vigintioctopunctata</name>
    <dbReference type="NCBI Taxonomy" id="420089"/>
    <lineage>
        <taxon>Eukaryota</taxon>
        <taxon>Metazoa</taxon>
        <taxon>Ecdysozoa</taxon>
        <taxon>Arthropoda</taxon>
        <taxon>Hexapoda</taxon>
        <taxon>Insecta</taxon>
        <taxon>Pterygota</taxon>
        <taxon>Neoptera</taxon>
        <taxon>Endopterygota</taxon>
        <taxon>Coleoptera</taxon>
        <taxon>Polyphaga</taxon>
        <taxon>Cucujiformia</taxon>
        <taxon>Coccinelloidea</taxon>
        <taxon>Coccinellidae</taxon>
        <taxon>Epilachninae</taxon>
        <taxon>Epilachnini</taxon>
        <taxon>Henosepilachna</taxon>
    </lineage>
</organism>
<evidence type="ECO:0000313" key="1">
    <source>
        <dbReference type="EMBL" id="KAK9884566.1"/>
    </source>
</evidence>
<protein>
    <submittedName>
        <fullName evidence="1">Uncharacterized protein</fullName>
    </submittedName>
</protein>
<sequence length="221" mass="26090">MANMRFIYSGTGYTSANCVKFLGIYVDQNLRWSDHVDYVSKILNKSRYALSRIRDSMPLESLLTVYYSYVYCQMSYNVILWGNSADSFRIFLCQKRIIRTLLNLPLRESCRQHFIRHKILTFPCIYILNCILYIKDNINSFKTHSAVHSYPTRNNDLLALPKHKTAKFQRGHIYQGIKLFNHLPMTLRHLNLISLKKCLKKLLLSKGYYGVEEFMMDDTFL</sequence>
<gene>
    <name evidence="1" type="ORF">WA026_007409</name>
</gene>
<evidence type="ECO:0000313" key="2">
    <source>
        <dbReference type="Proteomes" id="UP001431783"/>
    </source>
</evidence>
<proteinExistence type="predicted"/>
<dbReference type="Proteomes" id="UP001431783">
    <property type="component" value="Unassembled WGS sequence"/>
</dbReference>
<name>A0AAW1UXL5_9CUCU</name>
<dbReference type="AlphaFoldDB" id="A0AAW1UXL5"/>
<reference evidence="1 2" key="1">
    <citation type="submission" date="2023-03" db="EMBL/GenBank/DDBJ databases">
        <title>Genome insight into feeding habits of ladybird beetles.</title>
        <authorList>
            <person name="Li H.-S."/>
            <person name="Huang Y.-H."/>
            <person name="Pang H."/>
        </authorList>
    </citation>
    <scope>NUCLEOTIDE SEQUENCE [LARGE SCALE GENOMIC DNA]</scope>
    <source>
        <strain evidence="1">SYSU_2023b</strain>
        <tissue evidence="1">Whole body</tissue>
    </source>
</reference>
<comment type="caution">
    <text evidence="1">The sequence shown here is derived from an EMBL/GenBank/DDBJ whole genome shotgun (WGS) entry which is preliminary data.</text>
</comment>